<dbReference type="Gene3D" id="3.90.930.1">
    <property type="match status" value="1"/>
</dbReference>
<feature type="compositionally biased region" description="Polar residues" evidence="8">
    <location>
        <begin position="1099"/>
        <end position="1125"/>
    </location>
</feature>
<keyword evidence="6" id="KW-0472">Membrane</keyword>
<dbReference type="InterPro" id="IPR036709">
    <property type="entry name" value="Autotransporte_beta_dom_sf"/>
</dbReference>
<feature type="compositionally biased region" description="Low complexity" evidence="8">
    <location>
        <begin position="860"/>
        <end position="896"/>
    </location>
</feature>
<keyword evidence="5 9" id="KW-0732">Signal</keyword>
<dbReference type="GO" id="GO:0009279">
    <property type="term" value="C:cell outer membrane"/>
    <property type="evidence" value="ECO:0007669"/>
    <property type="project" value="UniProtKB-SubCell"/>
</dbReference>
<feature type="compositionally biased region" description="Low complexity" evidence="8">
    <location>
        <begin position="979"/>
        <end position="1017"/>
    </location>
</feature>
<evidence type="ECO:0000256" key="7">
    <source>
        <dbReference type="ARBA" id="ARBA00023237"/>
    </source>
</evidence>
<proteinExistence type="predicted"/>
<evidence type="ECO:0000313" key="11">
    <source>
        <dbReference type="Proteomes" id="UP000035337"/>
    </source>
</evidence>
<feature type="compositionally biased region" description="Polar residues" evidence="8">
    <location>
        <begin position="1078"/>
        <end position="1091"/>
    </location>
</feature>
<dbReference type="Proteomes" id="UP000035337">
    <property type="component" value="Chromosome"/>
</dbReference>
<keyword evidence="11" id="KW-1185">Reference proteome</keyword>
<evidence type="ECO:0000256" key="8">
    <source>
        <dbReference type="SAM" id="MobiDB-lite"/>
    </source>
</evidence>
<feature type="compositionally biased region" description="Low complexity" evidence="8">
    <location>
        <begin position="796"/>
        <end position="834"/>
    </location>
</feature>
<evidence type="ECO:0000256" key="5">
    <source>
        <dbReference type="ARBA" id="ARBA00022729"/>
    </source>
</evidence>
<dbReference type="PATRIC" id="fig|1408281.3.peg.185"/>
<evidence type="ECO:0000256" key="4">
    <source>
        <dbReference type="ARBA" id="ARBA00022525"/>
    </source>
</evidence>
<evidence type="ECO:0000256" key="3">
    <source>
        <dbReference type="ARBA" id="ARBA00004613"/>
    </source>
</evidence>
<feature type="compositionally biased region" description="Polar residues" evidence="8">
    <location>
        <begin position="835"/>
        <end position="859"/>
    </location>
</feature>
<dbReference type="EMBL" id="CP009498">
    <property type="protein sequence ID" value="AKL97559.1"/>
    <property type="molecule type" value="Genomic_DNA"/>
</dbReference>
<dbReference type="OrthoDB" id="9766088at2"/>
<protein>
    <recommendedName>
        <fullName evidence="12">Autotransporter domain-containing protein</fullName>
    </recommendedName>
</protein>
<dbReference type="KEGG" id="epo:Epro_0180"/>
<accession>A0A0G3WJA5</accession>
<dbReference type="SUPFAM" id="SSF103515">
    <property type="entry name" value="Autotransporter"/>
    <property type="match status" value="1"/>
</dbReference>
<evidence type="ECO:0000256" key="6">
    <source>
        <dbReference type="ARBA" id="ARBA00023136"/>
    </source>
</evidence>
<comment type="subcellular location">
    <subcellularLocation>
        <location evidence="1">Cell envelope</location>
    </subcellularLocation>
    <subcellularLocation>
        <location evidence="2">Cell outer membrane</location>
    </subcellularLocation>
    <subcellularLocation>
        <location evidence="3">Secreted</location>
    </subcellularLocation>
</comment>
<feature type="compositionally biased region" description="Polar residues" evidence="8">
    <location>
        <begin position="897"/>
        <end position="958"/>
    </location>
</feature>
<evidence type="ECO:0000256" key="1">
    <source>
        <dbReference type="ARBA" id="ARBA00004196"/>
    </source>
</evidence>
<dbReference type="InterPro" id="IPR011050">
    <property type="entry name" value="Pectin_lyase_fold/virulence"/>
</dbReference>
<name>A0A0G3WJA5_9BACT</name>
<dbReference type="InterPro" id="IPR003368">
    <property type="entry name" value="POMP_repeat"/>
</dbReference>
<feature type="region of interest" description="Disordered" evidence="8">
    <location>
        <begin position="773"/>
        <end position="1125"/>
    </location>
</feature>
<feature type="compositionally biased region" description="Polar residues" evidence="8">
    <location>
        <begin position="773"/>
        <end position="795"/>
    </location>
</feature>
<organism evidence="10 11">
    <name type="scientific">Endomicrobium proavitum</name>
    <dbReference type="NCBI Taxonomy" id="1408281"/>
    <lineage>
        <taxon>Bacteria</taxon>
        <taxon>Pseudomonadati</taxon>
        <taxon>Elusimicrobiota</taxon>
        <taxon>Endomicrobiia</taxon>
        <taxon>Endomicrobiales</taxon>
        <taxon>Endomicrobiaceae</taxon>
        <taxon>Endomicrobium</taxon>
    </lineage>
</organism>
<feature type="signal peptide" evidence="9">
    <location>
        <begin position="1"/>
        <end position="25"/>
    </location>
</feature>
<dbReference type="GO" id="GO:0005576">
    <property type="term" value="C:extracellular region"/>
    <property type="evidence" value="ECO:0007669"/>
    <property type="project" value="UniProtKB-SubCell"/>
</dbReference>
<feature type="chain" id="PRO_5005186047" description="Autotransporter domain-containing protein" evidence="9">
    <location>
        <begin position="26"/>
        <end position="2072"/>
    </location>
</feature>
<dbReference type="SUPFAM" id="SSF51126">
    <property type="entry name" value="Pectin lyase-like"/>
    <property type="match status" value="1"/>
</dbReference>
<evidence type="ECO:0000256" key="2">
    <source>
        <dbReference type="ARBA" id="ARBA00004442"/>
    </source>
</evidence>
<dbReference type="STRING" id="1408281.Epro_0180"/>
<keyword evidence="4" id="KW-0964">Secreted</keyword>
<evidence type="ECO:0000256" key="9">
    <source>
        <dbReference type="SAM" id="SignalP"/>
    </source>
</evidence>
<dbReference type="RefSeq" id="WP_052569736.1">
    <property type="nucleotide sequence ID" value="NZ_CP009498.1"/>
</dbReference>
<gene>
    <name evidence="10" type="ORF">Epro_0180</name>
</gene>
<keyword evidence="7" id="KW-0998">Cell outer membrane</keyword>
<evidence type="ECO:0000313" key="10">
    <source>
        <dbReference type="EMBL" id="AKL97559.1"/>
    </source>
</evidence>
<evidence type="ECO:0008006" key="12">
    <source>
        <dbReference type="Google" id="ProtNLM"/>
    </source>
</evidence>
<dbReference type="Pfam" id="PF02415">
    <property type="entry name" value="Chlam_PMP"/>
    <property type="match status" value="2"/>
</dbReference>
<feature type="compositionally biased region" description="Low complexity" evidence="8">
    <location>
        <begin position="1024"/>
        <end position="1077"/>
    </location>
</feature>
<reference evidence="10 11" key="1">
    <citation type="submission" date="2014-09" db="EMBL/GenBank/DDBJ databases">
        <title>Complete genome sequence of Endomicrobium proavitum.</title>
        <authorList>
            <person name="Zheng H."/>
        </authorList>
    </citation>
    <scope>NUCLEOTIDE SEQUENCE [LARGE SCALE GENOMIC DNA]</scope>
    <source>
        <strain evidence="10 11">Rsa215</strain>
    </source>
</reference>
<sequence length="2072" mass="211731">MKKSMHSKWNPFICMLLSFCMTVYAFSPVYAVNVTQSSDFASNWNSAVSPIVVVGAPIDSNGNYGIILSNYLNAIGTNMSLVGYSGSPDGEMLVLGQYALAFAPGWSNDINVNISSLSISGATNGAVSFQGNGTGAHNLSVSDIYFYNNQFASGNGGAINVGTQIQSVANNKFILTDNDFISNKAQNGGAVYVSAVNAYLSSLLQPVFSVIDTTNNNGHYFAFNQATNGNGGALYFASQNAQSTVVNQFTAQGYSYYANYASGLGGAIYNGVSNGNSPAVNEFNISSGVFSKNQAGSGGAVATTVNGGNTAVNVVINGEFYSNAATNGGGAVYNFVGDQSSPYGGNINFNVNGIFDGNKAVNGGAIYNNIQPGQATIVTNAGGSFTNNFASGNGGAIYNTAGLNTAILNIADGTLFWGNGASYGGAIFNSGSGVINLNTVSGNAITFGNNYAANALNGADIYQDSANAVINITGSGTVNINDGFGGIGTINQQTGTTLNLNAPGINSGFTGTFNQAVGSILNASGVMFGGQNNIGGTANINSSQNSFYFNANMLSGATLNFTSGSNDRVSIGVASSVSSPGIRFQGTGASVGFNSSVSSGSAYNLMQDISNGQSNSVNFNNSNVTFGSTQFTGATAYGFYNNSVINLADSSSNYQTYNFSTLTTDGSGVMNLKIGNDQNALLSDAVNVQNGGGNIGLGKIYINDEEGLITGYMRIIYGGPLKFVNGLTQYVATSTGTYTITTANDYYVQFNSIPQTPPSGGVVVSTAGAGGDTSSTINNIDGSTTTVNTNTDGSASSTTNNVDGSSTTVTTGTDGSASVTNTGSGGTDTSASTTNPDGSTSTTVTNPDGSTTTVTTNPDGSTSTTNTNAGGTTTSQSTTNPDGSTTTTITNPDGSTVTTTTNPDGSTSVTHTDSTGQSTTVVTNPDGSAVITNPDSSTTPINPGDSTSVTTPDGSTVDVNAGGDGTTTTNVTPSGGGNASATTNPDGTTTSTTTDADGNVINNTTGSDGTSTTTDTTAGGGTAGTTTNPDGTTTSTTTDSNGNTIDSSTSSDGNSTTTNTTPGGTTTITTNPGDNTTVVTDSGGNTTTVITNPDGGGSSASLPDGTTTSTTVDNGDSTAQINTPNNQPSLVLVLNDVNAVSVAAFGAGISSSTPRSFQIGANETYYNDANLDAMAGGVFTVFGANPGTRTSILSGLNATDLTTQQSLFNIASDSITFTLEDLTITNAYAASGGSVLNMNAANSSAYLGNLLITGNSSGADGGAINVSNGSVYITGVDFISNSAAGNGGAISNAGGTVVQSGSFIGNSAVNGGAIYNTALAAAPMSIYSATSNLLLSNNTAAALGGAIYNDGFMTIGSATGADIVFSSNTANGVANDIYNSGTLNFASTGGNILITGGIAGSAAGIINKNGLADVVLAATADNSQYLGAFNMTNGIVDANGKFFGGQSTVQSGILNWNAGASKEESAILAVTGGVINIYGNLILANANDVIGQYANLNLFSGGYYEVAGGSVFIDSNDMLVAPDGSYGSAKMSDGHLVLNGQGLVVYSGAYNQTGGVLHVENQAVTYTIYEGAQSNNGILGGDISITNARVNVLWYNFNISSGTGSIIPTKGSLSMGDGALFYTVDNTLQTHTFAGDFALFSAVSAFNTAANFEVDLDAQAHKSDILVFGGTAAPGTIVSQGNPAAGIADVVASSGVVNLSGINFINSPKDAVVPFRIMDAPSFDAGIIFSATTKRYYTPIGIYDLYSFGEGNYELRMDSLNPVTLRAEAAVLAMIDAQNVSNSVLFDHVFFDSNQMLVNANKNEYRFLPRQFLKENREKDYWIKTYYEHEAFSVIDNTDLKNNLYGAILGLDFTASDIGENSYFMPTVFAGYTGASQTLDAASMHQNAVKAGFMASAMVNDVYTVSALVYGGLYQNHMEVDGAEDNLNNWFAGVSVKNAYDMYIDNFVLQPFVTFSYNIYGSQKWNSSYGSIAMQTDNVDGFNASPGVNIIYGLDTWNFVIGEAYVYNLGNKISGKIGNIELPDLNNGIGYFEWTAGASKLFSKQLNVWLQAVYKTNRDADIGVKAGAGWRF</sequence>